<evidence type="ECO:0000259" key="7">
    <source>
        <dbReference type="PROSITE" id="PS51201"/>
    </source>
</evidence>
<feature type="domain" description="RCK C-terminal" evidence="8">
    <location>
        <begin position="364"/>
        <end position="445"/>
    </location>
</feature>
<keyword evidence="11" id="KW-1185">Reference proteome</keyword>
<dbReference type="Pfam" id="PF02254">
    <property type="entry name" value="TrkA_N"/>
    <property type="match status" value="2"/>
</dbReference>
<dbReference type="eggNOG" id="arCOG01959">
    <property type="taxonomic scope" value="Archaea"/>
</dbReference>
<evidence type="ECO:0000256" key="5">
    <source>
        <dbReference type="ARBA" id="ARBA00023027"/>
    </source>
</evidence>
<dbReference type="KEGG" id="nmg:Nmag_2479"/>
<organism evidence="9 11">
    <name type="scientific">Natrialba magadii (strain ATCC 43099 / DSM 3394 / CCM 3739 / CIP 104546 / IAM 13178 / JCM 8861 / NBRC 102185 / NCIMB 2190 / MS3)</name>
    <name type="common">Natronobacterium magadii</name>
    <dbReference type="NCBI Taxonomy" id="547559"/>
    <lineage>
        <taxon>Archaea</taxon>
        <taxon>Methanobacteriati</taxon>
        <taxon>Methanobacteriota</taxon>
        <taxon>Stenosarchaea group</taxon>
        <taxon>Halobacteria</taxon>
        <taxon>Halobacteriales</taxon>
        <taxon>Natrialbaceae</taxon>
        <taxon>Natrialba</taxon>
    </lineage>
</organism>
<evidence type="ECO:0000259" key="8">
    <source>
        <dbReference type="PROSITE" id="PS51202"/>
    </source>
</evidence>
<comment type="function">
    <text evidence="1">Part of a potassium transport system.</text>
</comment>
<dbReference type="NCBIfam" id="NF007031">
    <property type="entry name" value="PRK09496.1-2"/>
    <property type="match status" value="1"/>
</dbReference>
<evidence type="ECO:0000256" key="2">
    <source>
        <dbReference type="ARBA" id="ARBA00022448"/>
    </source>
</evidence>
<keyword evidence="6" id="KW-0406">Ion transport</keyword>
<sequence length="445" mass="47846">MRIIVVGAGEVGSNIAGNLDDDHEVVVIDTDEDRVDAITYECDVMALEGDGTSGAVLEEAGIEVADLVIASTDDDETNIVVCGAAKTVDDPFTIARVKKTDLLRTWERTEEAFGVDVMVCTDLYTAETIVDIVNLPGARDVGSFANGVVQMAEFGIDADSPIVGETVSEADRFESLTFAALIREDEVVIPSGETVIEDGDELVVIGSAESTREFAGELTPLPTVEQASEVVIIGGSEIGYQTARLLEADGLEPRLVERNPRRARKLAEQLPGTLVLESDATDIDFLVREHVADADIVIAALESDEKNLLVSLLAKRIGVERTLGVVEYGEYVDLFETVGMDVAVNPRLVTAEEITRFTREQRTENLAMLDHDRAEVLEIEVGEDSILLGASLREAMAELPDGVVVGAITRDGEFITPRGETVLETGDHVVVFVDTMVLDAVAAVL</sequence>
<dbReference type="NCBIfam" id="NF007034">
    <property type="entry name" value="PRK09496.2-1"/>
    <property type="match status" value="1"/>
</dbReference>
<dbReference type="GO" id="GO:0005886">
    <property type="term" value="C:plasma membrane"/>
    <property type="evidence" value="ECO:0007669"/>
    <property type="project" value="InterPro"/>
</dbReference>
<dbReference type="Pfam" id="PF02080">
    <property type="entry name" value="TrkA_C"/>
    <property type="match status" value="2"/>
</dbReference>
<dbReference type="Gene3D" id="3.40.50.720">
    <property type="entry name" value="NAD(P)-binding Rossmann-like Domain"/>
    <property type="match status" value="2"/>
</dbReference>
<dbReference type="NCBIfam" id="NF007039">
    <property type="entry name" value="PRK09496.3-2"/>
    <property type="match status" value="1"/>
</dbReference>
<dbReference type="STRING" id="547559.Nmag_2479"/>
<reference evidence="9 11" key="2">
    <citation type="journal article" date="2012" name="BMC Genomics">
        <title>A comparative genomics perspective on the genetic content of the alkaliphilic haloarchaeon Natrialba magadii ATCC 43099T.</title>
        <authorList>
            <person name="Siddaramappa S."/>
            <person name="Challacombe J.F."/>
            <person name="Decastro R.E."/>
            <person name="Pfeiffer F."/>
            <person name="Sastre D.E."/>
            <person name="Gimenez M.I."/>
            <person name="Paggi R.A."/>
            <person name="Detter J.C."/>
            <person name="Davenport K.W."/>
            <person name="Goodwin L.A."/>
            <person name="Kyrpides N."/>
            <person name="Tapia R."/>
            <person name="Pitluck S."/>
            <person name="Lucas S."/>
            <person name="Woyke T."/>
            <person name="Maupin-Furlow J.A."/>
        </authorList>
    </citation>
    <scope>NUCLEOTIDE SEQUENCE [LARGE SCALE GENOMIC DNA]</scope>
    <source>
        <strain evidence="9">ATCC 43099</strain>
        <strain evidence="11">ATCC 43099 / DSM 3394 / CCM 3739 / CIP 104546 / IAM 13178 / JCM 8861 / NBRC 102185 / NCIMB 2190 / MS3</strain>
    </source>
</reference>
<reference evidence="11" key="1">
    <citation type="submission" date="2010-02" db="EMBL/GenBank/DDBJ databases">
        <title>Complete sequence of chromosome of Natrialba magadii ATCC 43099.</title>
        <authorList>
            <consortium name="US DOE Joint Genome Institute"/>
            <person name="Lucas S."/>
            <person name="Copeland A."/>
            <person name="Lapidus A."/>
            <person name="Cheng J.-F."/>
            <person name="Bruce D."/>
            <person name="Goodwin L."/>
            <person name="Pitluck S."/>
            <person name="Davenport K."/>
            <person name="Saunders E."/>
            <person name="Detter J.C."/>
            <person name="Han C."/>
            <person name="Tapia R."/>
            <person name="Land M."/>
            <person name="Hauser L."/>
            <person name="Kyrpides N."/>
            <person name="Mikhailova N."/>
            <person name="De Castro R.E."/>
            <person name="Maupin-Furlow J.A."/>
            <person name="Woyke T."/>
        </authorList>
    </citation>
    <scope>NUCLEOTIDE SEQUENCE [LARGE SCALE GENOMIC DNA]</scope>
    <source>
        <strain evidence="11">ATCC 43099 / DSM 3394 / CCM 3739 / CIP 104546 / IAM 13178 / JCM 8861 / NBRC 102185 / NCIMB 2190 / MS3</strain>
    </source>
</reference>
<protein>
    <submittedName>
        <fullName evidence="10">Potassium transporter peripheral membrane component</fullName>
    </submittedName>
    <submittedName>
        <fullName evidence="9">TrkA domain protein</fullName>
    </submittedName>
</protein>
<gene>
    <name evidence="9" type="primary">trkA3</name>
    <name evidence="10" type="synonym">trkA</name>
    <name evidence="9" type="ordered locus">Nmag_2479</name>
    <name evidence="10" type="ORF">C500_07998</name>
</gene>
<dbReference type="SUPFAM" id="SSF51735">
    <property type="entry name" value="NAD(P)-binding Rossmann-fold domains"/>
    <property type="match status" value="2"/>
</dbReference>
<evidence type="ECO:0000313" key="11">
    <source>
        <dbReference type="Proteomes" id="UP000001879"/>
    </source>
</evidence>
<dbReference type="PRINTS" id="PR00335">
    <property type="entry name" value="KUPTAKETRKA"/>
</dbReference>
<keyword evidence="3" id="KW-0633">Potassium transport</keyword>
<dbReference type="Proteomes" id="UP000011543">
    <property type="component" value="Unassembled WGS sequence"/>
</dbReference>
<feature type="domain" description="RCK N-terminal" evidence="7">
    <location>
        <begin position="1"/>
        <end position="119"/>
    </location>
</feature>
<dbReference type="PROSITE" id="PS51202">
    <property type="entry name" value="RCK_C"/>
    <property type="match status" value="2"/>
</dbReference>
<dbReference type="PANTHER" id="PTHR43833:SF5">
    <property type="entry name" value="TRK SYSTEM POTASSIUM UPTAKE PROTEIN TRKA"/>
    <property type="match status" value="1"/>
</dbReference>
<dbReference type="InterPro" id="IPR036291">
    <property type="entry name" value="NAD(P)-bd_dom_sf"/>
</dbReference>
<dbReference type="OrthoDB" id="27588at2157"/>
<dbReference type="RefSeq" id="WP_004215358.1">
    <property type="nucleotide sequence ID" value="NC_013922.1"/>
</dbReference>
<dbReference type="Proteomes" id="UP000001879">
    <property type="component" value="Chromosome"/>
</dbReference>
<dbReference type="InterPro" id="IPR006037">
    <property type="entry name" value="RCK_C"/>
</dbReference>
<feature type="domain" description="RCK C-terminal" evidence="8">
    <location>
        <begin position="139"/>
        <end position="221"/>
    </location>
</feature>
<evidence type="ECO:0000256" key="4">
    <source>
        <dbReference type="ARBA" id="ARBA00022958"/>
    </source>
</evidence>
<dbReference type="EMBL" id="CP001932">
    <property type="protein sequence ID" value="ADD06039.1"/>
    <property type="molecule type" value="Genomic_DNA"/>
</dbReference>
<dbReference type="GeneID" id="8825332"/>
<dbReference type="EMBL" id="AOHS01000029">
    <property type="protein sequence ID" value="ELY30964.1"/>
    <property type="molecule type" value="Genomic_DNA"/>
</dbReference>
<dbReference type="SUPFAM" id="SSF116726">
    <property type="entry name" value="TrkA C-terminal domain-like"/>
    <property type="match status" value="2"/>
</dbReference>
<dbReference type="PANTHER" id="PTHR43833">
    <property type="entry name" value="POTASSIUM CHANNEL PROTEIN 2-RELATED-RELATED"/>
    <property type="match status" value="1"/>
</dbReference>
<proteinExistence type="predicted"/>
<accession>D3SY68</accession>
<evidence type="ECO:0000256" key="1">
    <source>
        <dbReference type="ARBA" id="ARBA00003660"/>
    </source>
</evidence>
<feature type="domain" description="RCK N-terminal" evidence="7">
    <location>
        <begin position="227"/>
        <end position="344"/>
    </location>
</feature>
<dbReference type="GO" id="GO:0015079">
    <property type="term" value="F:potassium ion transmembrane transporter activity"/>
    <property type="evidence" value="ECO:0007669"/>
    <property type="project" value="InterPro"/>
</dbReference>
<evidence type="ECO:0000256" key="3">
    <source>
        <dbReference type="ARBA" id="ARBA00022538"/>
    </source>
</evidence>
<evidence type="ECO:0000313" key="12">
    <source>
        <dbReference type="Proteomes" id="UP000011543"/>
    </source>
</evidence>
<evidence type="ECO:0000313" key="10">
    <source>
        <dbReference type="EMBL" id="ELY30964.1"/>
    </source>
</evidence>
<dbReference type="InterPro" id="IPR006036">
    <property type="entry name" value="K_uptake_TrkA"/>
</dbReference>
<reference evidence="9" key="4">
    <citation type="submission" date="2016-09" db="EMBL/GenBank/DDBJ databases">
        <authorList>
            <person name="Pfeiffer F."/>
        </authorList>
    </citation>
    <scope>NUCLEOTIDE SEQUENCE</scope>
    <source>
        <strain evidence="9">ATCC 43099</strain>
    </source>
</reference>
<dbReference type="AlphaFoldDB" id="D3SY68"/>
<dbReference type="InterPro" id="IPR003148">
    <property type="entry name" value="RCK_N"/>
</dbReference>
<reference evidence="10 12" key="3">
    <citation type="journal article" date="2014" name="PLoS Genet.">
        <title>Phylogenetically driven sequencing of extremely halophilic archaea reveals strategies for static and dynamic osmo-response.</title>
        <authorList>
            <person name="Becker E.A."/>
            <person name="Seitzer P.M."/>
            <person name="Tritt A."/>
            <person name="Larsen D."/>
            <person name="Krusor M."/>
            <person name="Yao A.I."/>
            <person name="Wu D."/>
            <person name="Madern D."/>
            <person name="Eisen J.A."/>
            <person name="Darling A.E."/>
            <person name="Facciotti M.T."/>
        </authorList>
    </citation>
    <scope>NUCLEOTIDE SEQUENCE [LARGE SCALE GENOMIC DNA]</scope>
    <source>
        <strain evidence="12">ATCC 43099 / DSM 3394 / CCM 3739 / CIP 104546 / IAM 13178 / JCM 8861 / NBRC 102185 / NCIMB 2190 / MS3</strain>
        <strain evidence="10">MS-3</strain>
    </source>
</reference>
<evidence type="ECO:0000256" key="6">
    <source>
        <dbReference type="ARBA" id="ARBA00023065"/>
    </source>
</evidence>
<name>D3SY68_NATMM</name>
<dbReference type="PATRIC" id="fig|547559.17.peg.1570"/>
<dbReference type="PROSITE" id="PS51201">
    <property type="entry name" value="RCK_N"/>
    <property type="match status" value="2"/>
</dbReference>
<keyword evidence="4" id="KW-0630">Potassium</keyword>
<keyword evidence="2" id="KW-0813">Transport</keyword>
<dbReference type="PaxDb" id="547559-Nmag_2479"/>
<dbReference type="InterPro" id="IPR036721">
    <property type="entry name" value="RCK_C_sf"/>
</dbReference>
<evidence type="ECO:0000313" key="9">
    <source>
        <dbReference type="EMBL" id="ADD06039.1"/>
    </source>
</evidence>
<keyword evidence="5" id="KW-0520">NAD</keyword>
<dbReference type="HOGENOM" id="CLU_046525_0_0_2"/>
<dbReference type="InterPro" id="IPR050721">
    <property type="entry name" value="Trk_Ktr_HKT_K-transport"/>
</dbReference>
<dbReference type="Gene3D" id="3.30.70.1450">
    <property type="entry name" value="Regulator of K+ conductance, C-terminal domain"/>
    <property type="match status" value="2"/>
</dbReference>